<feature type="region of interest" description="Disordered" evidence="1">
    <location>
        <begin position="22"/>
        <end position="98"/>
    </location>
</feature>
<name>G0MLL6_CAEBE</name>
<proteinExistence type="predicted"/>
<reference evidence="3" key="1">
    <citation type="submission" date="2011-07" db="EMBL/GenBank/DDBJ databases">
        <authorList>
            <consortium name="Caenorhabditis brenneri Sequencing and Analysis Consortium"/>
            <person name="Wilson R.K."/>
        </authorList>
    </citation>
    <scope>NUCLEOTIDE SEQUENCE [LARGE SCALE GENOMIC DNA]</scope>
    <source>
        <strain evidence="3">PB2801</strain>
    </source>
</reference>
<protein>
    <submittedName>
        <fullName evidence="2">Uncharacterized protein</fullName>
    </submittedName>
</protein>
<feature type="compositionally biased region" description="Basic and acidic residues" evidence="1">
    <location>
        <begin position="152"/>
        <end position="161"/>
    </location>
</feature>
<keyword evidence="3" id="KW-1185">Reference proteome</keyword>
<dbReference type="EMBL" id="GL379800">
    <property type="protein sequence ID" value="EGT35669.1"/>
    <property type="molecule type" value="Genomic_DNA"/>
</dbReference>
<organism evidence="3">
    <name type="scientific">Caenorhabditis brenneri</name>
    <name type="common">Nematode worm</name>
    <dbReference type="NCBI Taxonomy" id="135651"/>
    <lineage>
        <taxon>Eukaryota</taxon>
        <taxon>Metazoa</taxon>
        <taxon>Ecdysozoa</taxon>
        <taxon>Nematoda</taxon>
        <taxon>Chromadorea</taxon>
        <taxon>Rhabditida</taxon>
        <taxon>Rhabditina</taxon>
        <taxon>Rhabditomorpha</taxon>
        <taxon>Rhabditoidea</taxon>
        <taxon>Rhabditidae</taxon>
        <taxon>Peloderinae</taxon>
        <taxon>Caenorhabditis</taxon>
    </lineage>
</organism>
<evidence type="ECO:0000256" key="1">
    <source>
        <dbReference type="SAM" id="MobiDB-lite"/>
    </source>
</evidence>
<gene>
    <name evidence="2" type="ORF">CAEBREN_23388</name>
</gene>
<evidence type="ECO:0000313" key="2">
    <source>
        <dbReference type="EMBL" id="EGT35669.1"/>
    </source>
</evidence>
<evidence type="ECO:0000313" key="3">
    <source>
        <dbReference type="Proteomes" id="UP000008068"/>
    </source>
</evidence>
<dbReference type="InParanoid" id="G0MLL6"/>
<feature type="compositionally biased region" description="Low complexity" evidence="1">
    <location>
        <begin position="22"/>
        <end position="45"/>
    </location>
</feature>
<dbReference type="Proteomes" id="UP000008068">
    <property type="component" value="Unassembled WGS sequence"/>
</dbReference>
<sequence length="161" mass="18186">MAYHQLPKLTALDFEVTYFGNSSSTSPTGSSAATSPSSSSSSSSKTTDRLAAAPDGHFLQKKRTQPIKYCPKQRTATKRFQPANSKDNKVPKVPYTARPLKHIVKRQLVEPENNPNMAQYRAYRQLEMQKAQAAKLTKGLEEPSMKKRAPLRRKEAWERNY</sequence>
<feature type="region of interest" description="Disordered" evidence="1">
    <location>
        <begin position="136"/>
        <end position="161"/>
    </location>
</feature>
<accession>G0MLL6</accession>
<dbReference type="AlphaFoldDB" id="G0MLL6"/>
<dbReference type="HOGENOM" id="CLU_1697050_0_0_1"/>